<dbReference type="GO" id="GO:0071555">
    <property type="term" value="P:cell wall organization"/>
    <property type="evidence" value="ECO:0007669"/>
    <property type="project" value="UniProtKB-KW"/>
</dbReference>
<dbReference type="HAMAP" id="MF_00047">
    <property type="entry name" value="Dala_Dala_lig"/>
    <property type="match status" value="1"/>
</dbReference>
<keyword evidence="6" id="KW-0067">ATP-binding</keyword>
<evidence type="ECO:0000256" key="4">
    <source>
        <dbReference type="ARBA" id="ARBA00022598"/>
    </source>
</evidence>
<evidence type="ECO:0000256" key="1">
    <source>
        <dbReference type="ARBA" id="ARBA00004496"/>
    </source>
</evidence>
<organism evidence="11">
    <name type="scientific">marine sediment metagenome</name>
    <dbReference type="NCBI Taxonomy" id="412755"/>
    <lineage>
        <taxon>unclassified sequences</taxon>
        <taxon>metagenomes</taxon>
        <taxon>ecological metagenomes</taxon>
    </lineage>
</organism>
<reference evidence="11" key="1">
    <citation type="journal article" date="2014" name="Front. Microbiol.">
        <title>High frequency of phylogenetically diverse reductive dehalogenase-homologous genes in deep subseafloor sedimentary metagenomes.</title>
        <authorList>
            <person name="Kawai M."/>
            <person name="Futagami T."/>
            <person name="Toyoda A."/>
            <person name="Takaki Y."/>
            <person name="Nishi S."/>
            <person name="Hori S."/>
            <person name="Arai W."/>
            <person name="Tsubouchi T."/>
            <person name="Morono Y."/>
            <person name="Uchiyama I."/>
            <person name="Ito T."/>
            <person name="Fujiyama A."/>
            <person name="Inagaki F."/>
            <person name="Takami H."/>
        </authorList>
    </citation>
    <scope>NUCLEOTIDE SEQUENCE</scope>
    <source>
        <strain evidence="11">Expedition CK06-06</strain>
    </source>
</reference>
<dbReference type="PIRSF" id="PIRSF039102">
    <property type="entry name" value="Ddl/VanB"/>
    <property type="match status" value="1"/>
</dbReference>
<accession>X1S3V5</accession>
<evidence type="ECO:0000256" key="6">
    <source>
        <dbReference type="ARBA" id="ARBA00022840"/>
    </source>
</evidence>
<dbReference type="GO" id="GO:0008360">
    <property type="term" value="P:regulation of cell shape"/>
    <property type="evidence" value="ECO:0007669"/>
    <property type="project" value="UniProtKB-KW"/>
</dbReference>
<keyword evidence="9" id="KW-0961">Cell wall biogenesis/degradation</keyword>
<dbReference type="GO" id="GO:0005524">
    <property type="term" value="F:ATP binding"/>
    <property type="evidence" value="ECO:0007669"/>
    <property type="project" value="UniProtKB-KW"/>
</dbReference>
<dbReference type="NCBIfam" id="NF002378">
    <property type="entry name" value="PRK01372.1"/>
    <property type="match status" value="1"/>
</dbReference>
<dbReference type="AlphaFoldDB" id="X1S3V5"/>
<dbReference type="GO" id="GO:0005737">
    <property type="term" value="C:cytoplasm"/>
    <property type="evidence" value="ECO:0007669"/>
    <property type="project" value="UniProtKB-SubCell"/>
</dbReference>
<dbReference type="PANTHER" id="PTHR23132">
    <property type="entry name" value="D-ALANINE--D-ALANINE LIGASE"/>
    <property type="match status" value="1"/>
</dbReference>
<comment type="caution">
    <text evidence="11">The sequence shown here is derived from an EMBL/GenBank/DDBJ whole genome shotgun (WGS) entry which is preliminary data.</text>
</comment>
<dbReference type="InterPro" id="IPR016185">
    <property type="entry name" value="PreATP-grasp_dom_sf"/>
</dbReference>
<evidence type="ECO:0000259" key="10">
    <source>
        <dbReference type="PROSITE" id="PS50975"/>
    </source>
</evidence>
<keyword evidence="3" id="KW-0963">Cytoplasm</keyword>
<dbReference type="Gene3D" id="3.30.1490.20">
    <property type="entry name" value="ATP-grasp fold, A domain"/>
    <property type="match status" value="1"/>
</dbReference>
<dbReference type="Gene3D" id="3.40.50.20">
    <property type="match status" value="1"/>
</dbReference>
<keyword evidence="4" id="KW-0436">Ligase</keyword>
<dbReference type="GO" id="GO:0009252">
    <property type="term" value="P:peptidoglycan biosynthetic process"/>
    <property type="evidence" value="ECO:0007669"/>
    <property type="project" value="UniProtKB-KW"/>
</dbReference>
<keyword evidence="7" id="KW-0133">Cell shape</keyword>
<sequence>MKNGEITAEKNRNMKKNVAIVAGGDSSEFVISVGSAEQVANQLRKDKYNVYTIFLKGEDWILKSDKFGDITVNKDNFSCTLQGKLLFFDVVFIAIHGTPGEDGKLQSYLDLIGIPYTSSGASVSELTFNKYACKNYLKEIGIYSAKAMLIRKGDRIDEEKVIRTLGLPCFVKPNNSGSSVGISKVSGQDELKTAIKKALGEGDEVIIEEFIKGIEISCGLVKLHNRELIFPLTEIISKKEFFDYEAKYTDGMANEITPARISEHTTISCQELSSRIYSALGCNGIVRIDYILSENKFCFLEINTVPGMSPESIIPKQARAYGIDLADLYDLVIEDALFRKKKEHN</sequence>
<keyword evidence="5" id="KW-0547">Nucleotide-binding</keyword>
<dbReference type="InterPro" id="IPR011127">
    <property type="entry name" value="Dala_Dala_lig_N"/>
</dbReference>
<dbReference type="SUPFAM" id="SSF56059">
    <property type="entry name" value="Glutathione synthetase ATP-binding domain-like"/>
    <property type="match status" value="1"/>
</dbReference>
<comment type="subcellular location">
    <subcellularLocation>
        <location evidence="1">Cytoplasm</location>
    </subcellularLocation>
</comment>
<dbReference type="NCBIfam" id="NF002527">
    <property type="entry name" value="PRK01966.1-3"/>
    <property type="match status" value="1"/>
</dbReference>
<keyword evidence="8" id="KW-0573">Peptidoglycan synthesis</keyword>
<dbReference type="InterPro" id="IPR013815">
    <property type="entry name" value="ATP_grasp_subdomain_1"/>
</dbReference>
<dbReference type="InterPro" id="IPR011761">
    <property type="entry name" value="ATP-grasp"/>
</dbReference>
<dbReference type="PANTHER" id="PTHR23132:SF23">
    <property type="entry name" value="D-ALANINE--D-ALANINE LIGASE B"/>
    <property type="match status" value="1"/>
</dbReference>
<evidence type="ECO:0000256" key="9">
    <source>
        <dbReference type="ARBA" id="ARBA00023316"/>
    </source>
</evidence>
<gene>
    <name evidence="11" type="ORF">S12H4_03088</name>
</gene>
<dbReference type="Gene3D" id="3.30.470.20">
    <property type="entry name" value="ATP-grasp fold, B domain"/>
    <property type="match status" value="1"/>
</dbReference>
<protein>
    <recommendedName>
        <fullName evidence="10">ATP-grasp domain-containing protein</fullName>
    </recommendedName>
</protein>
<feature type="domain" description="ATP-grasp" evidence="10">
    <location>
        <begin position="134"/>
        <end position="334"/>
    </location>
</feature>
<dbReference type="Pfam" id="PF07478">
    <property type="entry name" value="Dala_Dala_lig_C"/>
    <property type="match status" value="1"/>
</dbReference>
<evidence type="ECO:0000256" key="8">
    <source>
        <dbReference type="ARBA" id="ARBA00022984"/>
    </source>
</evidence>
<evidence type="ECO:0000313" key="11">
    <source>
        <dbReference type="EMBL" id="GAI70115.1"/>
    </source>
</evidence>
<dbReference type="InterPro" id="IPR000291">
    <property type="entry name" value="D-Ala_lig_Van_CS"/>
</dbReference>
<dbReference type="InterPro" id="IPR005905">
    <property type="entry name" value="D_ala_D_ala"/>
</dbReference>
<evidence type="ECO:0000256" key="3">
    <source>
        <dbReference type="ARBA" id="ARBA00022490"/>
    </source>
</evidence>
<comment type="similarity">
    <text evidence="2">Belongs to the D-alanine--D-alanine ligase family.</text>
</comment>
<dbReference type="PROSITE" id="PS50975">
    <property type="entry name" value="ATP_GRASP"/>
    <property type="match status" value="1"/>
</dbReference>
<dbReference type="NCBIfam" id="TIGR01205">
    <property type="entry name" value="D_ala_D_alaTIGR"/>
    <property type="match status" value="1"/>
</dbReference>
<dbReference type="InterPro" id="IPR011095">
    <property type="entry name" value="Dala_Dala_lig_C"/>
</dbReference>
<dbReference type="GO" id="GO:0008716">
    <property type="term" value="F:D-alanine-D-alanine ligase activity"/>
    <property type="evidence" value="ECO:0007669"/>
    <property type="project" value="InterPro"/>
</dbReference>
<evidence type="ECO:0000256" key="7">
    <source>
        <dbReference type="ARBA" id="ARBA00022960"/>
    </source>
</evidence>
<proteinExistence type="inferred from homology"/>
<dbReference type="GO" id="GO:0046872">
    <property type="term" value="F:metal ion binding"/>
    <property type="evidence" value="ECO:0007669"/>
    <property type="project" value="InterPro"/>
</dbReference>
<evidence type="ECO:0000256" key="5">
    <source>
        <dbReference type="ARBA" id="ARBA00022741"/>
    </source>
</evidence>
<dbReference type="EMBL" id="BARW01000834">
    <property type="protein sequence ID" value="GAI70115.1"/>
    <property type="molecule type" value="Genomic_DNA"/>
</dbReference>
<dbReference type="PROSITE" id="PS00844">
    <property type="entry name" value="DALA_DALA_LIGASE_2"/>
    <property type="match status" value="1"/>
</dbReference>
<name>X1S3V5_9ZZZZ</name>
<dbReference type="PROSITE" id="PS00843">
    <property type="entry name" value="DALA_DALA_LIGASE_1"/>
    <property type="match status" value="1"/>
</dbReference>
<dbReference type="SUPFAM" id="SSF52440">
    <property type="entry name" value="PreATP-grasp domain"/>
    <property type="match status" value="1"/>
</dbReference>
<evidence type="ECO:0000256" key="2">
    <source>
        <dbReference type="ARBA" id="ARBA00010871"/>
    </source>
</evidence>
<dbReference type="Pfam" id="PF01820">
    <property type="entry name" value="Dala_Dala_lig_N"/>
    <property type="match status" value="1"/>
</dbReference>